<dbReference type="PANTHER" id="PTHR11877:SF99">
    <property type="entry name" value="1,3,6,8-TETRAHYDROXYNAPHTHALENE SYNTHASE"/>
    <property type="match status" value="1"/>
</dbReference>
<feature type="active site" description="Acyl-thioester intermediate" evidence="4">
    <location>
        <position position="139"/>
    </location>
</feature>
<comment type="similarity">
    <text evidence="1">Belongs to the thiolase-like superfamily. Chalcone/stilbene synthases family.</text>
</comment>
<dbReference type="AlphaFoldDB" id="A0A852T1Z1"/>
<dbReference type="GO" id="GO:0016747">
    <property type="term" value="F:acyltransferase activity, transferring groups other than amino-acyl groups"/>
    <property type="evidence" value="ECO:0007669"/>
    <property type="project" value="InterPro"/>
</dbReference>
<gene>
    <name evidence="7" type="ORF">BJ963_002998</name>
</gene>
<keyword evidence="8" id="KW-1185">Reference proteome</keyword>
<evidence type="ECO:0000256" key="3">
    <source>
        <dbReference type="ARBA" id="ARBA00023315"/>
    </source>
</evidence>
<dbReference type="PIRSF" id="PIRSF000451">
    <property type="entry name" value="PKS_III"/>
    <property type="match status" value="1"/>
</dbReference>
<organism evidence="7 8">
    <name type="scientific">Leifsonia soli</name>
    <dbReference type="NCBI Taxonomy" id="582665"/>
    <lineage>
        <taxon>Bacteria</taxon>
        <taxon>Bacillati</taxon>
        <taxon>Actinomycetota</taxon>
        <taxon>Actinomycetes</taxon>
        <taxon>Micrococcales</taxon>
        <taxon>Microbacteriaceae</taxon>
        <taxon>Leifsonia</taxon>
    </lineage>
</organism>
<sequence>MSRIVSVAPVLPARSYSQGEITAALLAMITSDPARQQVMRRIHASSGVQTRSLVMPLERYSSLASFQESNDFFIAEGTTLAERAVTAALDTAGLAPADVDFLLFTSVTGIAAPSIDAQLVSRLGLRTDVKRLPSFGLGCVAGAAGIARVNDYLAGHPDEVAILLSVELCSLTVQASDDSMANIVASGLFGDGAAAVVMVGDRRAERLGLAGPDVVDSRSHIYPDTADVIGWDIGGTGFRIVLSAGVPEVIERNFAGDARGILAAHDLEVSDVGAWAAHPGGPKVLEAFSQALDLPDGALDASWRSLANVGNLSSAAVLHVLAEQLDAHPAGTVGLLFALGPGVTSELVLLRWADGANRADSVAAVPAAVEAADPAAPAASTAPAALPAAAMIDPVP</sequence>
<reference evidence="7 8" key="1">
    <citation type="submission" date="2020-07" db="EMBL/GenBank/DDBJ databases">
        <title>Sequencing the genomes of 1000 actinobacteria strains.</title>
        <authorList>
            <person name="Klenk H.-P."/>
        </authorList>
    </citation>
    <scope>NUCLEOTIDE SEQUENCE [LARGE SCALE GENOMIC DNA]</scope>
    <source>
        <strain evidence="7 8">DSM 23871</strain>
    </source>
</reference>
<name>A0A852T1Z1_9MICO</name>
<evidence type="ECO:0000256" key="4">
    <source>
        <dbReference type="PIRSR" id="PIRSR000451-1"/>
    </source>
</evidence>
<evidence type="ECO:0000313" key="7">
    <source>
        <dbReference type="EMBL" id="NYD75479.1"/>
    </source>
</evidence>
<accession>A0A852T1Z1</accession>
<dbReference type="Pfam" id="PF02797">
    <property type="entry name" value="Chal_sti_synt_C"/>
    <property type="match status" value="1"/>
</dbReference>
<feature type="domain" description="Chalcone/stilbene synthase N-terminal" evidence="5">
    <location>
        <begin position="8"/>
        <end position="199"/>
    </location>
</feature>
<comment type="caution">
    <text evidence="7">The sequence shown here is derived from an EMBL/GenBank/DDBJ whole genome shotgun (WGS) entry which is preliminary data.</text>
</comment>
<dbReference type="RefSeq" id="WP_179457383.1">
    <property type="nucleotide sequence ID" value="NZ_BAAAPX010000001.1"/>
</dbReference>
<dbReference type="SUPFAM" id="SSF53901">
    <property type="entry name" value="Thiolase-like"/>
    <property type="match status" value="1"/>
</dbReference>
<feature type="domain" description="Chalcone/stilbene synthase C-terminal" evidence="6">
    <location>
        <begin position="217"/>
        <end position="351"/>
    </location>
</feature>
<dbReference type="InterPro" id="IPR012328">
    <property type="entry name" value="Chalcone/stilbene_synt_C"/>
</dbReference>
<evidence type="ECO:0000256" key="2">
    <source>
        <dbReference type="ARBA" id="ARBA00022679"/>
    </source>
</evidence>
<evidence type="ECO:0000259" key="5">
    <source>
        <dbReference type="Pfam" id="PF00195"/>
    </source>
</evidence>
<dbReference type="GO" id="GO:0030639">
    <property type="term" value="P:polyketide biosynthetic process"/>
    <property type="evidence" value="ECO:0007669"/>
    <property type="project" value="TreeGrafter"/>
</dbReference>
<dbReference type="EMBL" id="JACCBJ010000001">
    <property type="protein sequence ID" value="NYD75479.1"/>
    <property type="molecule type" value="Genomic_DNA"/>
</dbReference>
<protein>
    <submittedName>
        <fullName evidence="7">Alkylresorcinol/alkylpyrone synthase</fullName>
    </submittedName>
</protein>
<dbReference type="InterPro" id="IPR011141">
    <property type="entry name" value="Polyketide_synthase_type-III"/>
</dbReference>
<evidence type="ECO:0000256" key="1">
    <source>
        <dbReference type="ARBA" id="ARBA00005531"/>
    </source>
</evidence>
<evidence type="ECO:0000313" key="8">
    <source>
        <dbReference type="Proteomes" id="UP000589620"/>
    </source>
</evidence>
<dbReference type="Proteomes" id="UP000589620">
    <property type="component" value="Unassembled WGS sequence"/>
</dbReference>
<dbReference type="InterPro" id="IPR001099">
    <property type="entry name" value="Chalcone/stilbene_synt_N"/>
</dbReference>
<dbReference type="Pfam" id="PF00195">
    <property type="entry name" value="Chal_sti_synt_N"/>
    <property type="match status" value="1"/>
</dbReference>
<dbReference type="InterPro" id="IPR016039">
    <property type="entry name" value="Thiolase-like"/>
</dbReference>
<evidence type="ECO:0000259" key="6">
    <source>
        <dbReference type="Pfam" id="PF02797"/>
    </source>
</evidence>
<dbReference type="CDD" id="cd00831">
    <property type="entry name" value="CHS_like"/>
    <property type="match status" value="1"/>
</dbReference>
<dbReference type="PANTHER" id="PTHR11877">
    <property type="entry name" value="HYDROXYMETHYLGLUTARYL-COA SYNTHASE"/>
    <property type="match status" value="1"/>
</dbReference>
<keyword evidence="2" id="KW-0808">Transferase</keyword>
<keyword evidence="3" id="KW-0012">Acyltransferase</keyword>
<proteinExistence type="inferred from homology"/>
<dbReference type="Gene3D" id="3.40.47.10">
    <property type="match status" value="2"/>
</dbReference>